<evidence type="ECO:0000313" key="1">
    <source>
        <dbReference type="EMBL" id="KAK4777377.1"/>
    </source>
</evidence>
<protein>
    <submittedName>
        <fullName evidence="1">Uncharacterized protein</fullName>
    </submittedName>
</protein>
<proteinExistence type="predicted"/>
<gene>
    <name evidence="1" type="ORF">SAY87_017564</name>
</gene>
<dbReference type="EMBL" id="JAXIOK010000002">
    <property type="protein sequence ID" value="KAK4777377.1"/>
    <property type="molecule type" value="Genomic_DNA"/>
</dbReference>
<keyword evidence="2" id="KW-1185">Reference proteome</keyword>
<reference evidence="1 2" key="1">
    <citation type="journal article" date="2023" name="Hortic Res">
        <title>Pangenome of water caltrop reveals structural variations and asymmetric subgenome divergence after allopolyploidization.</title>
        <authorList>
            <person name="Zhang X."/>
            <person name="Chen Y."/>
            <person name="Wang L."/>
            <person name="Yuan Y."/>
            <person name="Fang M."/>
            <person name="Shi L."/>
            <person name="Lu R."/>
            <person name="Comes H.P."/>
            <person name="Ma Y."/>
            <person name="Chen Y."/>
            <person name="Huang G."/>
            <person name="Zhou Y."/>
            <person name="Zheng Z."/>
            <person name="Qiu Y."/>
        </authorList>
    </citation>
    <scope>NUCLEOTIDE SEQUENCE [LARGE SCALE GENOMIC DNA]</scope>
    <source>
        <tissue evidence="1">Roots</tissue>
    </source>
</reference>
<evidence type="ECO:0000313" key="2">
    <source>
        <dbReference type="Proteomes" id="UP001345219"/>
    </source>
</evidence>
<organism evidence="1 2">
    <name type="scientific">Trapa incisa</name>
    <dbReference type="NCBI Taxonomy" id="236973"/>
    <lineage>
        <taxon>Eukaryota</taxon>
        <taxon>Viridiplantae</taxon>
        <taxon>Streptophyta</taxon>
        <taxon>Embryophyta</taxon>
        <taxon>Tracheophyta</taxon>
        <taxon>Spermatophyta</taxon>
        <taxon>Magnoliopsida</taxon>
        <taxon>eudicotyledons</taxon>
        <taxon>Gunneridae</taxon>
        <taxon>Pentapetalae</taxon>
        <taxon>rosids</taxon>
        <taxon>malvids</taxon>
        <taxon>Myrtales</taxon>
        <taxon>Lythraceae</taxon>
        <taxon>Trapa</taxon>
    </lineage>
</organism>
<name>A0AAN7QT23_9MYRT</name>
<comment type="caution">
    <text evidence="1">The sequence shown here is derived from an EMBL/GenBank/DDBJ whole genome shotgun (WGS) entry which is preliminary data.</text>
</comment>
<dbReference type="Proteomes" id="UP001345219">
    <property type="component" value="Chromosome 14"/>
</dbReference>
<accession>A0AAN7QT23</accession>
<sequence length="83" mass="9316">MAISDTLRISMIQEVEKRLYKAVCPPEESQAMEEIIEDRKSGAAAGPTQKWQILSHLYHSSGILESDLRDEAFSDAQTSYCIP</sequence>
<dbReference type="AlphaFoldDB" id="A0AAN7QT23"/>